<feature type="compositionally biased region" description="Polar residues" evidence="1">
    <location>
        <begin position="436"/>
        <end position="449"/>
    </location>
</feature>
<feature type="compositionally biased region" description="Basic and acidic residues" evidence="1">
    <location>
        <begin position="452"/>
        <end position="467"/>
    </location>
</feature>
<organism evidence="2 3">
    <name type="scientific">Mya arenaria</name>
    <name type="common">Soft-shell clam</name>
    <dbReference type="NCBI Taxonomy" id="6604"/>
    <lineage>
        <taxon>Eukaryota</taxon>
        <taxon>Metazoa</taxon>
        <taxon>Spiralia</taxon>
        <taxon>Lophotrochozoa</taxon>
        <taxon>Mollusca</taxon>
        <taxon>Bivalvia</taxon>
        <taxon>Autobranchia</taxon>
        <taxon>Heteroconchia</taxon>
        <taxon>Euheterodonta</taxon>
        <taxon>Imparidentia</taxon>
        <taxon>Neoheterodontei</taxon>
        <taxon>Myida</taxon>
        <taxon>Myoidea</taxon>
        <taxon>Myidae</taxon>
        <taxon>Mya</taxon>
    </lineage>
</organism>
<dbReference type="SUPFAM" id="SSF49599">
    <property type="entry name" value="TRAF domain-like"/>
    <property type="match status" value="1"/>
</dbReference>
<feature type="compositionally biased region" description="Polar residues" evidence="1">
    <location>
        <begin position="468"/>
        <end position="481"/>
    </location>
</feature>
<dbReference type="InterPro" id="IPR008974">
    <property type="entry name" value="TRAF-like"/>
</dbReference>
<proteinExistence type="predicted"/>
<reference evidence="2" key="1">
    <citation type="submission" date="2022-11" db="EMBL/GenBank/DDBJ databases">
        <title>Centuries of genome instability and evolution in soft-shell clam transmissible cancer (bioRxiv).</title>
        <authorList>
            <person name="Hart S.F.M."/>
            <person name="Yonemitsu M.A."/>
            <person name="Giersch R.M."/>
            <person name="Beal B.F."/>
            <person name="Arriagada G."/>
            <person name="Davis B.W."/>
            <person name="Ostrander E.A."/>
            <person name="Goff S.P."/>
            <person name="Metzger M.J."/>
        </authorList>
    </citation>
    <scope>NUCLEOTIDE SEQUENCE</scope>
    <source>
        <strain evidence="2">MELC-2E11</strain>
        <tissue evidence="2">Siphon/mantle</tissue>
    </source>
</reference>
<dbReference type="InterPro" id="IPR002083">
    <property type="entry name" value="MATH/TRAF_dom"/>
</dbReference>
<feature type="region of interest" description="Disordered" evidence="1">
    <location>
        <begin position="432"/>
        <end position="611"/>
    </location>
</feature>
<dbReference type="CDD" id="cd00121">
    <property type="entry name" value="MATH"/>
    <property type="match status" value="1"/>
</dbReference>
<feature type="compositionally biased region" description="Basic and acidic residues" evidence="1">
    <location>
        <begin position="593"/>
        <end position="611"/>
    </location>
</feature>
<gene>
    <name evidence="2" type="ORF">MAR_026694</name>
</gene>
<protein>
    <recommendedName>
        <fullName evidence="4">MATH domain-containing protein</fullName>
    </recommendedName>
</protein>
<feature type="compositionally biased region" description="Basic and acidic residues" evidence="1">
    <location>
        <begin position="571"/>
        <end position="584"/>
    </location>
</feature>
<evidence type="ECO:0000313" key="3">
    <source>
        <dbReference type="Proteomes" id="UP001164746"/>
    </source>
</evidence>
<sequence>MAKLQRFLKLSDRFDSQVFTFVLPAKLATDGTPDLYTKDVVYGYHKWTVSFIRTDLHLGCFLKLQTAGNDMKCQIDFSFTLLNREHFTRNETFIEKACIFTQESNQHGRKTFIGLNDLLEREFSQVTGDYLIELEMRKINCIFECFIRLPKEQQHNRLQKYATKLESSYFTYGLFDWSLSLFENEATMQQDECITLQLHRHTSFDHSEELDQLVDLTGNGDLYVVNGSLQQLAKGRSSLKIKVSMVSVVSISEVILNVATVGKTRAHLYDKDKQAWMMEADTSGKTLSFRLYYTDITHVPRKYSRYVCWNVLVLTRYIPEHNMRTNYGPFSRYYIQQDLDEGHLITTSIPVDDLQDDKCLFTEPGDQAITVHVEWVDSHLLATPTYHAFDDVDKLQKQQMKREILALQSENLVLEKQLHSYQMSLAKSSDKDFGVSTRSFSDKTSTTSERPPVSKERRPSGDRRNSLNEKSTNPRNSNDRAYNTAEKPYGTLDKYSTPVNKTYSSTEKIISPTERIPSAGRYNSTINERANSSSSDRSERYGTGDSTYSNADIYEYAQDQYKPYDSPRSSSYDERKGSRESIKREGRRRSRERGHDKKSSNSEERMSYRYK</sequence>
<dbReference type="Gene3D" id="2.60.210.10">
    <property type="entry name" value="Apoptosis, Tumor Necrosis Factor Receptor Associated Protein 2, Chain A"/>
    <property type="match status" value="1"/>
</dbReference>
<dbReference type="Proteomes" id="UP001164746">
    <property type="component" value="Chromosome 8"/>
</dbReference>
<accession>A0ABY7EVR9</accession>
<evidence type="ECO:0008006" key="4">
    <source>
        <dbReference type="Google" id="ProtNLM"/>
    </source>
</evidence>
<evidence type="ECO:0000256" key="1">
    <source>
        <dbReference type="SAM" id="MobiDB-lite"/>
    </source>
</evidence>
<feature type="compositionally biased region" description="Polar residues" evidence="1">
    <location>
        <begin position="497"/>
        <end position="508"/>
    </location>
</feature>
<feature type="compositionally biased region" description="Polar residues" evidence="1">
    <location>
        <begin position="521"/>
        <end position="535"/>
    </location>
</feature>
<name>A0ABY7EVR9_MYAAR</name>
<evidence type="ECO:0000313" key="2">
    <source>
        <dbReference type="EMBL" id="WAR12514.1"/>
    </source>
</evidence>
<keyword evidence="3" id="KW-1185">Reference proteome</keyword>
<dbReference type="EMBL" id="CP111019">
    <property type="protein sequence ID" value="WAR12514.1"/>
    <property type="molecule type" value="Genomic_DNA"/>
</dbReference>